<comment type="similarity">
    <text evidence="2">Belongs to the sphingosine N-acyltransferase family.</text>
</comment>
<dbReference type="PANTHER" id="PTHR12560">
    <property type="entry name" value="LONGEVITY ASSURANCE FACTOR 1 LAG1"/>
    <property type="match status" value="1"/>
</dbReference>
<protein>
    <recommendedName>
        <fullName evidence="9">TLC domain-containing protein</fullName>
    </recommendedName>
</protein>
<dbReference type="InterPro" id="IPR006634">
    <property type="entry name" value="TLC-dom"/>
</dbReference>
<reference evidence="10" key="1">
    <citation type="submission" date="2022-10" db="EMBL/GenBank/DDBJ databases">
        <title>Puccinia triticina Genome sequencing and assembly.</title>
        <authorList>
            <person name="Li C."/>
        </authorList>
    </citation>
    <scope>NUCLEOTIDE SEQUENCE</scope>
    <source>
        <strain evidence="10">Pt15</strain>
    </source>
</reference>
<feature type="transmembrane region" description="Helical" evidence="8">
    <location>
        <begin position="81"/>
        <end position="103"/>
    </location>
</feature>
<evidence type="ECO:0000256" key="6">
    <source>
        <dbReference type="PROSITE-ProRule" id="PRU00205"/>
    </source>
</evidence>
<proteinExistence type="inferred from homology"/>
<evidence type="ECO:0000259" key="9">
    <source>
        <dbReference type="PROSITE" id="PS50922"/>
    </source>
</evidence>
<dbReference type="PANTHER" id="PTHR12560:SF0">
    <property type="entry name" value="LD18904P"/>
    <property type="match status" value="1"/>
</dbReference>
<sequence length="362" mass="41572">MARMAPKKRADSHLTASLLVITATVVLNLAFPKLSDDPKPSSSIDPTPLSIIQLTNTLPKLIHLSYLNPETGRYHKGWDDLYFIGFWVVIWLSLRELLMKLFWNPLGSMMGLAKGKKLQRLSEQVLSFNIRQYWQGYPHTSLNALSKFYYLSQIAFWFQQIVVLQVEKRRKDYYQMFAHHIVTVILVCGSYATNFTGIGTAVHTTMDLADILLAFAKMLNYLKVGPIGDASFLVFVFSWIYTRHYVLLRIIFAIYKDLPEDIEFIWNPSEGQIASQSLWIAFLGLLSALEILLMIWLFMILKVLWKVARGHAPEDTRSDSEDTDDDVREKKATYPRIQVSCEKQPLLKITDQSPSAGNRTQQ</sequence>
<evidence type="ECO:0000256" key="4">
    <source>
        <dbReference type="ARBA" id="ARBA00022989"/>
    </source>
</evidence>
<accession>A0ABY7D748</accession>
<keyword evidence="11" id="KW-1185">Reference proteome</keyword>
<dbReference type="Proteomes" id="UP001164743">
    <property type="component" value="Chromosome 17A"/>
</dbReference>
<dbReference type="Pfam" id="PF03798">
    <property type="entry name" value="TRAM_LAG1_CLN8"/>
    <property type="match status" value="1"/>
</dbReference>
<evidence type="ECO:0000256" key="7">
    <source>
        <dbReference type="SAM" id="MobiDB-lite"/>
    </source>
</evidence>
<evidence type="ECO:0000256" key="5">
    <source>
        <dbReference type="ARBA" id="ARBA00023136"/>
    </source>
</evidence>
<name>A0ABY7D748_9BASI</name>
<feature type="transmembrane region" description="Helical" evidence="8">
    <location>
        <begin position="278"/>
        <end position="301"/>
    </location>
</feature>
<keyword evidence="4 8" id="KW-1133">Transmembrane helix</keyword>
<evidence type="ECO:0000256" key="1">
    <source>
        <dbReference type="ARBA" id="ARBA00004141"/>
    </source>
</evidence>
<dbReference type="SMART" id="SM00724">
    <property type="entry name" value="TLC"/>
    <property type="match status" value="1"/>
</dbReference>
<dbReference type="InterPro" id="IPR016439">
    <property type="entry name" value="Lag1/Lac1-like"/>
</dbReference>
<organism evidence="10 11">
    <name type="scientific">Puccinia triticina</name>
    <dbReference type="NCBI Taxonomy" id="208348"/>
    <lineage>
        <taxon>Eukaryota</taxon>
        <taxon>Fungi</taxon>
        <taxon>Dikarya</taxon>
        <taxon>Basidiomycota</taxon>
        <taxon>Pucciniomycotina</taxon>
        <taxon>Pucciniomycetes</taxon>
        <taxon>Pucciniales</taxon>
        <taxon>Pucciniaceae</taxon>
        <taxon>Puccinia</taxon>
    </lineage>
</organism>
<evidence type="ECO:0000313" key="11">
    <source>
        <dbReference type="Proteomes" id="UP001164743"/>
    </source>
</evidence>
<feature type="domain" description="TLC" evidence="9">
    <location>
        <begin position="92"/>
        <end position="309"/>
    </location>
</feature>
<dbReference type="GeneID" id="77805386"/>
<dbReference type="EMBL" id="CP110437">
    <property type="protein sequence ID" value="WAQ92898.1"/>
    <property type="molecule type" value="Genomic_DNA"/>
</dbReference>
<keyword evidence="5 6" id="KW-0472">Membrane</keyword>
<feature type="transmembrane region" description="Helical" evidence="8">
    <location>
        <begin position="173"/>
        <end position="192"/>
    </location>
</feature>
<comment type="subcellular location">
    <subcellularLocation>
        <location evidence="1">Membrane</location>
        <topology evidence="1">Multi-pass membrane protein</topology>
    </subcellularLocation>
</comment>
<evidence type="ECO:0000256" key="2">
    <source>
        <dbReference type="ARBA" id="ARBA00009808"/>
    </source>
</evidence>
<evidence type="ECO:0000256" key="8">
    <source>
        <dbReference type="SAM" id="Phobius"/>
    </source>
</evidence>
<keyword evidence="3 6" id="KW-0812">Transmembrane</keyword>
<gene>
    <name evidence="10" type="ORF">PtA15_17A380</name>
</gene>
<feature type="region of interest" description="Disordered" evidence="7">
    <location>
        <begin position="313"/>
        <end position="362"/>
    </location>
</feature>
<evidence type="ECO:0000313" key="10">
    <source>
        <dbReference type="EMBL" id="WAQ92898.1"/>
    </source>
</evidence>
<evidence type="ECO:0000256" key="3">
    <source>
        <dbReference type="ARBA" id="ARBA00022692"/>
    </source>
</evidence>
<feature type="compositionally biased region" description="Polar residues" evidence="7">
    <location>
        <begin position="350"/>
        <end position="362"/>
    </location>
</feature>
<dbReference type="RefSeq" id="XP_053028453.1">
    <property type="nucleotide sequence ID" value="XM_053164491.1"/>
</dbReference>
<dbReference type="PROSITE" id="PS50922">
    <property type="entry name" value="TLC"/>
    <property type="match status" value="1"/>
</dbReference>
<feature type="transmembrane region" description="Helical" evidence="8">
    <location>
        <begin position="12"/>
        <end position="31"/>
    </location>
</feature>